<feature type="domain" description="RNA polymerase sigma-70 region 2" evidence="6">
    <location>
        <begin position="30"/>
        <end position="96"/>
    </location>
</feature>
<reference evidence="8 9" key="1">
    <citation type="submission" date="2016-06" db="EMBL/GenBank/DDBJ databases">
        <title>Three novel species with peptidoglycan cell walls form the new genus Lacunisphaera gen. nov. in the family Opitutaceae of the verrucomicrobial subdivision 4.</title>
        <authorList>
            <person name="Rast P."/>
            <person name="Gloeckner I."/>
            <person name="Jogler M."/>
            <person name="Boedeker C."/>
            <person name="Jeske O."/>
            <person name="Wiegand S."/>
            <person name="Reinhardt R."/>
            <person name="Schumann P."/>
            <person name="Rohde M."/>
            <person name="Spring S."/>
            <person name="Gloeckner F.O."/>
            <person name="Jogler C."/>
        </authorList>
    </citation>
    <scope>NUCLEOTIDE SEQUENCE [LARGE SCALE GENOMIC DNA]</scope>
    <source>
        <strain evidence="8 9">IG16b</strain>
    </source>
</reference>
<dbReference type="GO" id="GO:0006352">
    <property type="term" value="P:DNA-templated transcription initiation"/>
    <property type="evidence" value="ECO:0007669"/>
    <property type="project" value="InterPro"/>
</dbReference>
<dbReference type="InterPro" id="IPR013324">
    <property type="entry name" value="RNA_pol_sigma_r3/r4-like"/>
</dbReference>
<keyword evidence="2" id="KW-0805">Transcription regulation</keyword>
<gene>
    <name evidence="8" type="primary">sigE_2</name>
    <name evidence="8" type="ORF">Verru16b_02859</name>
</gene>
<evidence type="ECO:0000313" key="9">
    <source>
        <dbReference type="Proteomes" id="UP000095228"/>
    </source>
</evidence>
<dbReference type="InterPro" id="IPR039425">
    <property type="entry name" value="RNA_pol_sigma-70-like"/>
</dbReference>
<comment type="similarity">
    <text evidence="1">Belongs to the sigma-70 factor family. ECF subfamily.</text>
</comment>
<dbReference type="PANTHER" id="PTHR43133">
    <property type="entry name" value="RNA POLYMERASE ECF-TYPE SIGMA FACTO"/>
    <property type="match status" value="1"/>
</dbReference>
<keyword evidence="9" id="KW-1185">Reference proteome</keyword>
<dbReference type="Pfam" id="PF08281">
    <property type="entry name" value="Sigma70_r4_2"/>
    <property type="match status" value="1"/>
</dbReference>
<proteinExistence type="inferred from homology"/>
<dbReference type="InterPro" id="IPR014284">
    <property type="entry name" value="RNA_pol_sigma-70_dom"/>
</dbReference>
<dbReference type="KEGG" id="obg:Verru16b_02859"/>
<evidence type="ECO:0000256" key="4">
    <source>
        <dbReference type="ARBA" id="ARBA00023125"/>
    </source>
</evidence>
<organism evidence="8 9">
    <name type="scientific">Lacunisphaera limnophila</name>
    <dbReference type="NCBI Taxonomy" id="1838286"/>
    <lineage>
        <taxon>Bacteria</taxon>
        <taxon>Pseudomonadati</taxon>
        <taxon>Verrucomicrobiota</taxon>
        <taxon>Opitutia</taxon>
        <taxon>Opitutales</taxon>
        <taxon>Opitutaceae</taxon>
        <taxon>Lacunisphaera</taxon>
    </lineage>
</organism>
<keyword evidence="4" id="KW-0238">DNA-binding</keyword>
<dbReference type="InterPro" id="IPR013325">
    <property type="entry name" value="RNA_pol_sigma_r2"/>
</dbReference>
<keyword evidence="5" id="KW-0804">Transcription</keyword>
<dbReference type="STRING" id="1838286.Verru16b_02859"/>
<feature type="domain" description="RNA polymerase sigma factor 70 region 4 type 2" evidence="7">
    <location>
        <begin position="135"/>
        <end position="186"/>
    </location>
</feature>
<evidence type="ECO:0000313" key="8">
    <source>
        <dbReference type="EMBL" id="AOS45771.1"/>
    </source>
</evidence>
<dbReference type="InterPro" id="IPR013249">
    <property type="entry name" value="RNA_pol_sigma70_r4_t2"/>
</dbReference>
<dbReference type="Proteomes" id="UP000095228">
    <property type="component" value="Chromosome"/>
</dbReference>
<dbReference type="NCBIfam" id="TIGR02937">
    <property type="entry name" value="sigma70-ECF"/>
    <property type="match status" value="1"/>
</dbReference>
<dbReference type="EMBL" id="CP016094">
    <property type="protein sequence ID" value="AOS45771.1"/>
    <property type="molecule type" value="Genomic_DNA"/>
</dbReference>
<name>A0A1D8AY15_9BACT</name>
<dbReference type="GO" id="GO:0003677">
    <property type="term" value="F:DNA binding"/>
    <property type="evidence" value="ECO:0007669"/>
    <property type="project" value="UniProtKB-KW"/>
</dbReference>
<dbReference type="OrthoDB" id="9784984at2"/>
<evidence type="ECO:0000259" key="7">
    <source>
        <dbReference type="Pfam" id="PF08281"/>
    </source>
</evidence>
<dbReference type="InterPro" id="IPR007627">
    <property type="entry name" value="RNA_pol_sigma70_r2"/>
</dbReference>
<dbReference type="SUPFAM" id="SSF88946">
    <property type="entry name" value="Sigma2 domain of RNA polymerase sigma factors"/>
    <property type="match status" value="1"/>
</dbReference>
<dbReference type="Gene3D" id="1.10.1740.10">
    <property type="match status" value="1"/>
</dbReference>
<evidence type="ECO:0000256" key="2">
    <source>
        <dbReference type="ARBA" id="ARBA00023015"/>
    </source>
</evidence>
<dbReference type="RefSeq" id="WP_069962884.1">
    <property type="nucleotide sequence ID" value="NZ_CP016094.1"/>
</dbReference>
<dbReference type="SUPFAM" id="SSF88659">
    <property type="entry name" value="Sigma3 and sigma4 domains of RNA polymerase sigma factors"/>
    <property type="match status" value="1"/>
</dbReference>
<dbReference type="Pfam" id="PF04542">
    <property type="entry name" value="Sigma70_r2"/>
    <property type="match status" value="1"/>
</dbReference>
<dbReference type="AlphaFoldDB" id="A0A1D8AY15"/>
<evidence type="ECO:0000256" key="5">
    <source>
        <dbReference type="ARBA" id="ARBA00023163"/>
    </source>
</evidence>
<dbReference type="InterPro" id="IPR036388">
    <property type="entry name" value="WH-like_DNA-bd_sf"/>
</dbReference>
<dbReference type="GO" id="GO:0016987">
    <property type="term" value="F:sigma factor activity"/>
    <property type="evidence" value="ECO:0007669"/>
    <property type="project" value="UniProtKB-KW"/>
</dbReference>
<accession>A0A1D8AY15</accession>
<evidence type="ECO:0000259" key="6">
    <source>
        <dbReference type="Pfam" id="PF04542"/>
    </source>
</evidence>
<protein>
    <submittedName>
        <fullName evidence="8">ECF RNA polymerase sigma factor SigE</fullName>
    </submittedName>
</protein>
<evidence type="ECO:0000256" key="1">
    <source>
        <dbReference type="ARBA" id="ARBA00010641"/>
    </source>
</evidence>
<keyword evidence="3" id="KW-0731">Sigma factor</keyword>
<sequence length="197" mass="22413">MSDNIPEPDLDPDLLRRAQAGDQAAFGVIMRTHHARTFRLAYAIVHHEADARDIAQEVWLTVWKQLPSFRGDSRFTSWLHPIVTRRAIDHLRKRRRWFDRFLPFNTGNDEDVQVAEPATETTARDLAEGQDTVSRVRAAMAALPPKHRAILALREMEGLSYEEIAAATGIPTGTVMSRLFHARRLLAEKLGSQINRD</sequence>
<evidence type="ECO:0000256" key="3">
    <source>
        <dbReference type="ARBA" id="ARBA00023082"/>
    </source>
</evidence>
<dbReference type="CDD" id="cd06171">
    <property type="entry name" value="Sigma70_r4"/>
    <property type="match status" value="1"/>
</dbReference>
<dbReference type="PANTHER" id="PTHR43133:SF8">
    <property type="entry name" value="RNA POLYMERASE SIGMA FACTOR HI_1459-RELATED"/>
    <property type="match status" value="1"/>
</dbReference>
<dbReference type="Gene3D" id="1.10.10.10">
    <property type="entry name" value="Winged helix-like DNA-binding domain superfamily/Winged helix DNA-binding domain"/>
    <property type="match status" value="1"/>
</dbReference>